<sequence length="768" mass="85430">MGGEADQFLMALATSSSTAVPGPSNDDALRPPPAMISGDSTSTSSSLSSLTQAFPFSSGNPRIEETRGVMHLYRDDAVSSSSSSSSPSDLPVGRKPLVCVLGVPNHMTYADFCQFCGSFIHHILEMRIVRNDGMEDRYSILISFDAQDSTDNFYKHFNGRRFSSLEVEVCRVLFTVDVQYTQASPATSTEQPTCPVCLVSVARQLEKIQWDFLWGGVGEVTKLYLVNWKTVCQPMSWGDLGIKDVVYVNKTLLGGGFDGMLDGGVSEVPGGRDLGADSLMHHVAYLAEIRPRHEWNSHNYLQPFFSLLLYFKVDRFFLSVLQKLTAARFAAIVSSSQKNQYVLFVKLLRISGFVSSAALLAVGGGHAIIHWKETQHCYSLELETQRVWDYVGDNYVHRLIQSKTDGKLVELNAHCSHANDGCGSCECADSGLNEALLNSNVEAIVSEYNELLATQLENQKLYFESLLQDVKEETEKEISKAVDKAIIQKLQKMQAKLDRCVKEKEILDDLNENLLKNQEIWKAKMLEIEEREKKALKLKDDKIHDLEEQLSDLMVHLEAGKTLEELSLSDEVKDVLPVQVLPEYQYDSLLFSEVSNDTKEIRGQEAMMLCVNLEFPSGGGEEIAMGWRGGGEIEVVGEVVIGVAAGGAERNEEHTMLAFSLVQDAVVKQVPLRNTSVKDQVWWCPSSTGTFTICSAYGLALQVGLGIDIAESSTISHHQSFWRQFWKCRVPAPAVMGEVMGKTKQEHMQPRELPWPPRLSSLKSSDHL</sequence>
<dbReference type="PANTHER" id="PTHR24007:SF7">
    <property type="entry name" value="BRCA1-ASSOCIATED PROTEIN"/>
    <property type="match status" value="1"/>
</dbReference>
<dbReference type="GO" id="GO:0007265">
    <property type="term" value="P:Ras protein signal transduction"/>
    <property type="evidence" value="ECO:0007669"/>
    <property type="project" value="TreeGrafter"/>
</dbReference>
<feature type="region of interest" description="Disordered" evidence="3">
    <location>
        <begin position="745"/>
        <end position="768"/>
    </location>
</feature>
<feature type="domain" description="UBP-type" evidence="4">
    <location>
        <begin position="312"/>
        <end position="415"/>
    </location>
</feature>
<organism evidence="5">
    <name type="scientific">Fagus sylvatica</name>
    <name type="common">Beechnut</name>
    <dbReference type="NCBI Taxonomy" id="28930"/>
    <lineage>
        <taxon>Eukaryota</taxon>
        <taxon>Viridiplantae</taxon>
        <taxon>Streptophyta</taxon>
        <taxon>Embryophyta</taxon>
        <taxon>Tracheophyta</taxon>
        <taxon>Spermatophyta</taxon>
        <taxon>Magnoliopsida</taxon>
        <taxon>eudicotyledons</taxon>
        <taxon>Gunneridae</taxon>
        <taxon>Pentapetalae</taxon>
        <taxon>rosids</taxon>
        <taxon>fabids</taxon>
        <taxon>Fagales</taxon>
        <taxon>Fagaceae</taxon>
        <taxon>Fagus</taxon>
    </lineage>
</organism>
<dbReference type="Pfam" id="PF02148">
    <property type="entry name" value="zf-UBP"/>
    <property type="match status" value="1"/>
</dbReference>
<name>A0A2N9J6Q5_FAGSY</name>
<keyword evidence="1" id="KW-0863">Zinc-finger</keyword>
<proteinExistence type="predicted"/>
<dbReference type="Pfam" id="PF07576">
    <property type="entry name" value="BRAP2"/>
    <property type="match status" value="1"/>
</dbReference>
<evidence type="ECO:0000256" key="3">
    <source>
        <dbReference type="SAM" id="MobiDB-lite"/>
    </source>
</evidence>
<dbReference type="CDD" id="cd12437">
    <property type="entry name" value="RRM_BRAP2_like"/>
    <property type="match status" value="1"/>
</dbReference>
<dbReference type="InterPro" id="IPR001607">
    <property type="entry name" value="Znf_UBP"/>
</dbReference>
<dbReference type="GO" id="GO:0005737">
    <property type="term" value="C:cytoplasm"/>
    <property type="evidence" value="ECO:0007669"/>
    <property type="project" value="TreeGrafter"/>
</dbReference>
<accession>A0A2N9J6Q5</accession>
<keyword evidence="1" id="KW-0479">Metal-binding</keyword>
<evidence type="ECO:0000259" key="4">
    <source>
        <dbReference type="PROSITE" id="PS50271"/>
    </source>
</evidence>
<dbReference type="EMBL" id="OIVN01006408">
    <property type="protein sequence ID" value="SPD32528.1"/>
    <property type="molecule type" value="Genomic_DNA"/>
</dbReference>
<dbReference type="Gene3D" id="3.30.40.10">
    <property type="entry name" value="Zinc/RING finger domain, C3HC4 (zinc finger)"/>
    <property type="match status" value="1"/>
</dbReference>
<dbReference type="GO" id="GO:0008270">
    <property type="term" value="F:zinc ion binding"/>
    <property type="evidence" value="ECO:0007669"/>
    <property type="project" value="UniProtKB-KW"/>
</dbReference>
<gene>
    <name evidence="5" type="ORF">FSB_LOCUS60410</name>
</gene>
<evidence type="ECO:0000256" key="1">
    <source>
        <dbReference type="PROSITE-ProRule" id="PRU00502"/>
    </source>
</evidence>
<keyword evidence="2" id="KW-0175">Coiled coil</keyword>
<keyword evidence="1" id="KW-0862">Zinc</keyword>
<dbReference type="AlphaFoldDB" id="A0A2N9J6Q5"/>
<protein>
    <recommendedName>
        <fullName evidence="4">UBP-type domain-containing protein</fullName>
    </recommendedName>
</protein>
<dbReference type="GO" id="GO:0016567">
    <property type="term" value="P:protein ubiquitination"/>
    <property type="evidence" value="ECO:0007669"/>
    <property type="project" value="TreeGrafter"/>
</dbReference>
<dbReference type="PROSITE" id="PS50271">
    <property type="entry name" value="ZF_UBP"/>
    <property type="match status" value="1"/>
</dbReference>
<feature type="region of interest" description="Disordered" evidence="3">
    <location>
        <begin position="12"/>
        <end position="47"/>
    </location>
</feature>
<dbReference type="InterPro" id="IPR011422">
    <property type="entry name" value="BRAP2/ETP1_RRM"/>
</dbReference>
<feature type="coiled-coil region" evidence="2">
    <location>
        <begin position="490"/>
        <end position="549"/>
    </location>
</feature>
<dbReference type="GO" id="GO:0061630">
    <property type="term" value="F:ubiquitin protein ligase activity"/>
    <property type="evidence" value="ECO:0007669"/>
    <property type="project" value="TreeGrafter"/>
</dbReference>
<evidence type="ECO:0000313" key="5">
    <source>
        <dbReference type="EMBL" id="SPD32528.1"/>
    </source>
</evidence>
<dbReference type="SUPFAM" id="SSF57850">
    <property type="entry name" value="RING/U-box"/>
    <property type="match status" value="1"/>
</dbReference>
<reference evidence="5" key="1">
    <citation type="submission" date="2018-02" db="EMBL/GenBank/DDBJ databases">
        <authorList>
            <person name="Cohen D.B."/>
            <person name="Kent A.D."/>
        </authorList>
    </citation>
    <scope>NUCLEOTIDE SEQUENCE</scope>
</reference>
<dbReference type="PANTHER" id="PTHR24007">
    <property type="entry name" value="BRCA1-ASSOCIATED PROTEIN"/>
    <property type="match status" value="1"/>
</dbReference>
<evidence type="ECO:0000256" key="2">
    <source>
        <dbReference type="SAM" id="Coils"/>
    </source>
</evidence>
<dbReference type="InterPro" id="IPR013083">
    <property type="entry name" value="Znf_RING/FYVE/PHD"/>
</dbReference>